<organism evidence="7 8">
    <name type="scientific">Dissostichus mawsoni</name>
    <name type="common">Antarctic cod</name>
    <dbReference type="NCBI Taxonomy" id="36200"/>
    <lineage>
        <taxon>Eukaryota</taxon>
        <taxon>Metazoa</taxon>
        <taxon>Chordata</taxon>
        <taxon>Craniata</taxon>
        <taxon>Vertebrata</taxon>
        <taxon>Euteleostomi</taxon>
        <taxon>Actinopterygii</taxon>
        <taxon>Neopterygii</taxon>
        <taxon>Teleostei</taxon>
        <taxon>Neoteleostei</taxon>
        <taxon>Acanthomorphata</taxon>
        <taxon>Eupercaria</taxon>
        <taxon>Perciformes</taxon>
        <taxon>Notothenioidei</taxon>
        <taxon>Nototheniidae</taxon>
        <taxon>Dissostichus</taxon>
    </lineage>
</organism>
<comment type="caution">
    <text evidence="7">The sequence shown here is derived from an EMBL/GenBank/DDBJ whole genome shotgun (WGS) entry which is preliminary data.</text>
</comment>
<dbReference type="GO" id="GO:0048731">
    <property type="term" value="P:system development"/>
    <property type="evidence" value="ECO:0007669"/>
    <property type="project" value="UniProtKB-ARBA"/>
</dbReference>
<evidence type="ECO:0000313" key="7">
    <source>
        <dbReference type="EMBL" id="KAF3835524.1"/>
    </source>
</evidence>
<dbReference type="GO" id="GO:0009887">
    <property type="term" value="P:animal organ morphogenesis"/>
    <property type="evidence" value="ECO:0007669"/>
    <property type="project" value="TreeGrafter"/>
</dbReference>
<feature type="region of interest" description="Disordered" evidence="5">
    <location>
        <begin position="217"/>
        <end position="299"/>
    </location>
</feature>
<dbReference type="PRINTS" id="PR00053">
    <property type="entry name" value="FORKHEAD"/>
</dbReference>
<evidence type="ECO:0000256" key="5">
    <source>
        <dbReference type="SAM" id="MobiDB-lite"/>
    </source>
</evidence>
<evidence type="ECO:0000256" key="2">
    <source>
        <dbReference type="ARBA" id="ARBA00023125"/>
    </source>
</evidence>
<evidence type="ECO:0000259" key="6">
    <source>
        <dbReference type="PROSITE" id="PS50039"/>
    </source>
</evidence>
<evidence type="ECO:0000256" key="4">
    <source>
        <dbReference type="PROSITE-ProRule" id="PRU00089"/>
    </source>
</evidence>
<reference evidence="7 8" key="1">
    <citation type="submission" date="2020-03" db="EMBL/GenBank/DDBJ databases">
        <title>Dissostichus mawsoni Genome sequencing and assembly.</title>
        <authorList>
            <person name="Park H."/>
        </authorList>
    </citation>
    <scope>NUCLEOTIDE SEQUENCE [LARGE SCALE GENOMIC DNA]</scope>
    <source>
        <strain evidence="7">DM0001</strain>
        <tissue evidence="7">Muscle</tissue>
    </source>
</reference>
<dbReference type="PROSITE" id="PS50039">
    <property type="entry name" value="FORK_HEAD_3"/>
    <property type="match status" value="1"/>
</dbReference>
<dbReference type="GO" id="GO:0000981">
    <property type="term" value="F:DNA-binding transcription factor activity, RNA polymerase II-specific"/>
    <property type="evidence" value="ECO:0007669"/>
    <property type="project" value="TreeGrafter"/>
</dbReference>
<evidence type="ECO:0000313" key="8">
    <source>
        <dbReference type="Proteomes" id="UP000518266"/>
    </source>
</evidence>
<feature type="DNA-binding region" description="Fork-head" evidence="4">
    <location>
        <begin position="56"/>
        <end position="150"/>
    </location>
</feature>
<dbReference type="InterPro" id="IPR001766">
    <property type="entry name" value="Fork_head_dom"/>
</dbReference>
<dbReference type="AlphaFoldDB" id="A0A7J5XEW2"/>
<feature type="compositionally biased region" description="Low complexity" evidence="5">
    <location>
        <begin position="245"/>
        <end position="259"/>
    </location>
</feature>
<dbReference type="SUPFAM" id="SSF52540">
    <property type="entry name" value="P-loop containing nucleoside triphosphate hydrolases"/>
    <property type="match status" value="1"/>
</dbReference>
<comment type="subcellular location">
    <subcellularLocation>
        <location evidence="1 4">Nucleus</location>
    </subcellularLocation>
</comment>
<feature type="compositionally biased region" description="Basic and acidic residues" evidence="5">
    <location>
        <begin position="599"/>
        <end position="608"/>
    </location>
</feature>
<dbReference type="SUPFAM" id="SSF46785">
    <property type="entry name" value="Winged helix' DNA-binding domain"/>
    <property type="match status" value="1"/>
</dbReference>
<sequence length="899" mass="97706">MTTETPQQQLDPPPPLRSSPASGVLHPDMLSPQAATESSSSIKGKKTTSGLRRPEKPPYSYIALIVMAIQSSPTKRLTLSEIYQFLQARFPFFRGSYQGWKNSVRHNLSLNECFIKLPKGLGRPGKGHYWTIDPGSEFMFEEGSFRRRPRGFRRKCQALKPMYRMMNGIGFGTSILPQSFDFQAPSASLACHSNGYNLDMMSNSMAGGYDGLSSGHHVPHMSPSPGSTYMASCPVPSNGEYGQDSSSSPVPSSPAMASALDGHSPYANSSAHWASSGGSPYIKQQPLSSNSPASSGLHSGMSPYSLEQSYLHQNGRDSHSSDISVGIPRYQSHSSVCDRKDFVLNFNGISSFHPSAGGSYYHHHHHHHPQSVCQDIKPCCIFSHLMLKNFEQQMLFDPSFNFLFQAQARCHRIGQSKAVKVYRLITRNTYEREMLDKASLKLGLDRAVLQSMMGTKKATIMGCQVIFGLVAVAPVQQFSKKEIEDLLRKGAYAAIMDKNDEGNRFCEEDIDQILQRRATTITITARYSVSSPNSLGVVPYISSDQNYYRTGGGYTGMPAPMSMYSHAAHDQYPASMARAYGPYTPQHQPKDMLPTAQEEVQKEGRAEGQGRQAGQGSPHPGHEQDPSVPGSQPVRIQDIKTENGTSTPPQAASPALSTVAKIESPDSSSSMSSGSPHSVPSTRSLSMDGPEHHQHHGQAPAQGFSVDNIMTTLRGSPQAELSPPLIASSRTGITPSLSLNYSPNQTSAYGSTACNQNNISSNANATYHCNMQAMSLYAGDRSSGGHLAPSSTVEEALPDYCITTTSATPLGHGNLSQGQDGHHAHQGRLPSWYGDLSHLSPGYPAQQQNFHSVREMFESQRIGLNGSPVNGNSSCQMAFPSGQSIYRTSGAFVYDCSKF</sequence>
<dbReference type="OrthoDB" id="5954824at2759"/>
<feature type="region of interest" description="Disordered" evidence="5">
    <location>
        <begin position="578"/>
        <end position="700"/>
    </location>
</feature>
<dbReference type="SMART" id="SM00339">
    <property type="entry name" value="FH"/>
    <property type="match status" value="1"/>
</dbReference>
<feature type="compositionally biased region" description="Low complexity" evidence="5">
    <location>
        <begin position="38"/>
        <end position="50"/>
    </location>
</feature>
<dbReference type="InterPro" id="IPR036388">
    <property type="entry name" value="WH-like_DNA-bd_sf"/>
</dbReference>
<dbReference type="Proteomes" id="UP000518266">
    <property type="component" value="Unassembled WGS sequence"/>
</dbReference>
<protein>
    <recommendedName>
        <fullName evidence="6">Fork-head domain-containing protein</fullName>
    </recommendedName>
</protein>
<dbReference type="InterPro" id="IPR030456">
    <property type="entry name" value="TF_fork_head_CS_2"/>
</dbReference>
<accession>A0A7J5XEW2</accession>
<feature type="compositionally biased region" description="Low complexity" evidence="5">
    <location>
        <begin position="1"/>
        <end position="10"/>
    </location>
</feature>
<dbReference type="CDD" id="cd20049">
    <property type="entry name" value="FH_FOXF1"/>
    <property type="match status" value="1"/>
</dbReference>
<proteinExistence type="predicted"/>
<evidence type="ECO:0000256" key="3">
    <source>
        <dbReference type="ARBA" id="ARBA00023242"/>
    </source>
</evidence>
<dbReference type="Gene3D" id="1.10.10.10">
    <property type="entry name" value="Winged helix-like DNA-binding domain superfamily/Winged helix DNA-binding domain"/>
    <property type="match status" value="1"/>
</dbReference>
<dbReference type="PANTHER" id="PTHR46262:SF3">
    <property type="entry name" value="FORKHEAD BOX PROTEIN F2"/>
    <property type="match status" value="1"/>
</dbReference>
<feature type="compositionally biased region" description="Polar residues" evidence="5">
    <location>
        <begin position="266"/>
        <end position="278"/>
    </location>
</feature>
<dbReference type="Gene3D" id="3.40.50.300">
    <property type="entry name" value="P-loop containing nucleotide triphosphate hydrolases"/>
    <property type="match status" value="1"/>
</dbReference>
<keyword evidence="8" id="KW-1185">Reference proteome</keyword>
<feature type="compositionally biased region" description="Low complexity" evidence="5">
    <location>
        <begin position="665"/>
        <end position="684"/>
    </location>
</feature>
<keyword evidence="3 4" id="KW-0539">Nucleus</keyword>
<dbReference type="PANTHER" id="PTHR46262">
    <property type="entry name" value="FORKHEAD BOX PROTEIN BINIOU"/>
    <property type="match status" value="1"/>
</dbReference>
<dbReference type="InterPro" id="IPR051770">
    <property type="entry name" value="Forkhead_box_regulator"/>
</dbReference>
<dbReference type="EMBL" id="JAAKFY010000025">
    <property type="protein sequence ID" value="KAF3835524.1"/>
    <property type="molecule type" value="Genomic_DNA"/>
</dbReference>
<dbReference type="PROSITE" id="PS00658">
    <property type="entry name" value="FORK_HEAD_2"/>
    <property type="match status" value="1"/>
</dbReference>
<dbReference type="FunFam" id="1.10.10.10:FF:000071">
    <property type="entry name" value="Forkhead box F1"/>
    <property type="match status" value="1"/>
</dbReference>
<gene>
    <name evidence="7" type="ORF">F7725_028082</name>
</gene>
<feature type="compositionally biased region" description="Polar residues" evidence="5">
    <location>
        <begin position="285"/>
        <end position="297"/>
    </location>
</feature>
<name>A0A7J5XEW2_DISMA</name>
<dbReference type="PROSITE" id="PS00657">
    <property type="entry name" value="FORK_HEAD_1"/>
    <property type="match status" value="1"/>
</dbReference>
<feature type="region of interest" description="Disordered" evidence="5">
    <location>
        <begin position="1"/>
        <end position="54"/>
    </location>
</feature>
<dbReference type="Pfam" id="PF00250">
    <property type="entry name" value="Forkhead"/>
    <property type="match status" value="1"/>
</dbReference>
<dbReference type="InterPro" id="IPR036390">
    <property type="entry name" value="WH_DNA-bd_sf"/>
</dbReference>
<dbReference type="GO" id="GO:0000978">
    <property type="term" value="F:RNA polymerase II cis-regulatory region sequence-specific DNA binding"/>
    <property type="evidence" value="ECO:0007669"/>
    <property type="project" value="TreeGrafter"/>
</dbReference>
<keyword evidence="2 4" id="KW-0238">DNA-binding</keyword>
<evidence type="ECO:0000256" key="1">
    <source>
        <dbReference type="ARBA" id="ARBA00004123"/>
    </source>
</evidence>
<feature type="domain" description="Fork-head" evidence="6">
    <location>
        <begin position="56"/>
        <end position="150"/>
    </location>
</feature>
<dbReference type="InterPro" id="IPR018122">
    <property type="entry name" value="TF_fork_head_CS_1"/>
</dbReference>
<dbReference type="GO" id="GO:0005634">
    <property type="term" value="C:nucleus"/>
    <property type="evidence" value="ECO:0007669"/>
    <property type="project" value="UniProtKB-SubCell"/>
</dbReference>
<dbReference type="InterPro" id="IPR027417">
    <property type="entry name" value="P-loop_NTPase"/>
</dbReference>